<keyword evidence="6" id="KW-0675">Receptor</keyword>
<feature type="domain" description="Tyrosine-protein phosphatase" evidence="4">
    <location>
        <begin position="142"/>
        <end position="383"/>
    </location>
</feature>
<keyword evidence="3" id="KW-0812">Transmembrane</keyword>
<dbReference type="GO" id="GO:0045202">
    <property type="term" value="C:synapse"/>
    <property type="evidence" value="ECO:0007669"/>
    <property type="project" value="TreeGrafter"/>
</dbReference>
<dbReference type="AlphaFoldDB" id="A0A443SV61"/>
<evidence type="ECO:0000259" key="5">
    <source>
        <dbReference type="PROSITE" id="PS50056"/>
    </source>
</evidence>
<comment type="subcellular location">
    <subcellularLocation>
        <location evidence="1">Cytoplasmic vesicle membrane</location>
        <topology evidence="1">Single-pass type I membrane protein</topology>
    </subcellularLocation>
</comment>
<organism evidence="6 7">
    <name type="scientific">Leptotrombidium deliense</name>
    <dbReference type="NCBI Taxonomy" id="299467"/>
    <lineage>
        <taxon>Eukaryota</taxon>
        <taxon>Metazoa</taxon>
        <taxon>Ecdysozoa</taxon>
        <taxon>Arthropoda</taxon>
        <taxon>Chelicerata</taxon>
        <taxon>Arachnida</taxon>
        <taxon>Acari</taxon>
        <taxon>Acariformes</taxon>
        <taxon>Trombidiformes</taxon>
        <taxon>Prostigmata</taxon>
        <taxon>Anystina</taxon>
        <taxon>Parasitengona</taxon>
        <taxon>Trombiculoidea</taxon>
        <taxon>Trombiculidae</taxon>
        <taxon>Leptotrombidium</taxon>
    </lineage>
</organism>
<dbReference type="VEuPathDB" id="VectorBase:LDEU000635"/>
<dbReference type="GO" id="GO:0004725">
    <property type="term" value="F:protein tyrosine phosphatase activity"/>
    <property type="evidence" value="ECO:0007669"/>
    <property type="project" value="InterPro"/>
</dbReference>
<dbReference type="SMART" id="SM00194">
    <property type="entry name" value="PTPc"/>
    <property type="match status" value="1"/>
</dbReference>
<dbReference type="InterPro" id="IPR003595">
    <property type="entry name" value="Tyr_Pase_cat"/>
</dbReference>
<name>A0A443SV61_9ACAR</name>
<dbReference type="OrthoDB" id="9880441at2759"/>
<dbReference type="GO" id="GO:0048666">
    <property type="term" value="P:neuron development"/>
    <property type="evidence" value="ECO:0007669"/>
    <property type="project" value="UniProtKB-ARBA"/>
</dbReference>
<dbReference type="InterPro" id="IPR000387">
    <property type="entry name" value="Tyr_Pase_dom"/>
</dbReference>
<dbReference type="InterPro" id="IPR029021">
    <property type="entry name" value="Prot-tyrosine_phosphatase-like"/>
</dbReference>
<accession>A0A443SV61</accession>
<proteinExistence type="predicted"/>
<keyword evidence="2" id="KW-0968">Cytoplasmic vesicle</keyword>
<dbReference type="PRINTS" id="PR00700">
    <property type="entry name" value="PRTYPHPHTASE"/>
</dbReference>
<dbReference type="GO" id="GO:0051046">
    <property type="term" value="P:regulation of secretion"/>
    <property type="evidence" value="ECO:0007669"/>
    <property type="project" value="TreeGrafter"/>
</dbReference>
<dbReference type="PANTHER" id="PTHR46106">
    <property type="entry name" value="IA-2 PROTEIN TYROSINE PHOSPHATASE, ISOFORM C"/>
    <property type="match status" value="1"/>
</dbReference>
<evidence type="ECO:0000256" key="2">
    <source>
        <dbReference type="ARBA" id="ARBA00023329"/>
    </source>
</evidence>
<dbReference type="Pfam" id="PF00102">
    <property type="entry name" value="Y_phosphatase"/>
    <property type="match status" value="2"/>
</dbReference>
<keyword evidence="3" id="KW-1133">Transmembrane helix</keyword>
<comment type="caution">
    <text evidence="6">The sequence shown here is derived from an EMBL/GenBank/DDBJ whole genome shotgun (WGS) entry which is preliminary data.</text>
</comment>
<dbReference type="SUPFAM" id="SSF52799">
    <property type="entry name" value="(Phosphotyrosine protein) phosphatases II"/>
    <property type="match status" value="1"/>
</dbReference>
<sequence>MMSTLQDKIEIVANEEEKFERLKLITIILASLILSVICVSLLLYYYKRGKILKEKLININEDEEKGGRKKLIQNDEKIVEDYQDLCRQRYQNKENEKKEKLNSSSEDSCCSNQSGEQQLMDVATGHMILEFMEAYLKKPDYLDKEWESLCLYESDGETLIANLAENRDKNRFVEIVPYDSTRIILNDMNNEKKSDYINASCIYDCDPRHGLYVLTQGPLKRTVCDFWQMIWEQNVYIIVCLTRLMENSQEMSFKYWPDEGSQIYFNYEIHLVSEHIWSDDYLVRSFYLKNLTSNETRTVTQFHYISWPQNSVPSSTKSLLEFRSDGVGRSGTYCLLDMVLNRLAKGAKEMDIEATLEHIRDQRGGAVTSKQQFEFALKCVVDQVYQILQQMK</sequence>
<dbReference type="InterPro" id="IPR033522">
    <property type="entry name" value="IA-2/IA-2_beta"/>
</dbReference>
<evidence type="ECO:0000256" key="1">
    <source>
        <dbReference type="ARBA" id="ARBA00004358"/>
    </source>
</evidence>
<feature type="transmembrane region" description="Helical" evidence="3">
    <location>
        <begin position="24"/>
        <end position="46"/>
    </location>
</feature>
<evidence type="ECO:0000259" key="4">
    <source>
        <dbReference type="PROSITE" id="PS50055"/>
    </source>
</evidence>
<dbReference type="SMART" id="SM00404">
    <property type="entry name" value="PTPc_motif"/>
    <property type="match status" value="1"/>
</dbReference>
<dbReference type="PROSITE" id="PS50056">
    <property type="entry name" value="TYR_PHOSPHATASE_2"/>
    <property type="match status" value="1"/>
</dbReference>
<keyword evidence="3" id="KW-0472">Membrane</keyword>
<evidence type="ECO:0000256" key="3">
    <source>
        <dbReference type="SAM" id="Phobius"/>
    </source>
</evidence>
<dbReference type="PROSITE" id="PS50055">
    <property type="entry name" value="TYR_PHOSPHATASE_PTP"/>
    <property type="match status" value="1"/>
</dbReference>
<dbReference type="EMBL" id="NCKV01000171">
    <property type="protein sequence ID" value="RWS31402.1"/>
    <property type="molecule type" value="Genomic_DNA"/>
</dbReference>
<gene>
    <name evidence="6" type="ORF">B4U80_06874</name>
</gene>
<dbReference type="InterPro" id="IPR000242">
    <property type="entry name" value="PTP_cat"/>
</dbReference>
<dbReference type="Proteomes" id="UP000288716">
    <property type="component" value="Unassembled WGS sequence"/>
</dbReference>
<dbReference type="Gene3D" id="3.90.190.10">
    <property type="entry name" value="Protein tyrosine phosphatase superfamily"/>
    <property type="match status" value="1"/>
</dbReference>
<dbReference type="PANTHER" id="PTHR46106:SF4">
    <property type="entry name" value="IA-2 PROTEIN TYROSINE PHOSPHATASE, ISOFORM C"/>
    <property type="match status" value="1"/>
</dbReference>
<feature type="domain" description="Tyrosine specific protein phosphatases" evidence="5">
    <location>
        <begin position="324"/>
        <end position="374"/>
    </location>
</feature>
<keyword evidence="7" id="KW-1185">Reference proteome</keyword>
<protein>
    <submittedName>
        <fullName evidence="6">Receptor-type tyrosine-protein phosphatase N2-like protein</fullName>
    </submittedName>
</protein>
<evidence type="ECO:0000313" key="7">
    <source>
        <dbReference type="Proteomes" id="UP000288716"/>
    </source>
</evidence>
<dbReference type="STRING" id="299467.A0A443SV61"/>
<dbReference type="GO" id="GO:0030141">
    <property type="term" value="C:secretory granule"/>
    <property type="evidence" value="ECO:0007669"/>
    <property type="project" value="InterPro"/>
</dbReference>
<reference evidence="6 7" key="1">
    <citation type="journal article" date="2018" name="Gigascience">
        <title>Genomes of trombidid mites reveal novel predicted allergens and laterally-transferred genes associated with secondary metabolism.</title>
        <authorList>
            <person name="Dong X."/>
            <person name="Chaisiri K."/>
            <person name="Xia D."/>
            <person name="Armstrong S.D."/>
            <person name="Fang Y."/>
            <person name="Donnelly M.J."/>
            <person name="Kadowaki T."/>
            <person name="McGarry J.W."/>
            <person name="Darby A.C."/>
            <person name="Makepeace B.L."/>
        </authorList>
    </citation>
    <scope>NUCLEOTIDE SEQUENCE [LARGE SCALE GENOMIC DNA]</scope>
    <source>
        <strain evidence="6">UoL-UT</strain>
    </source>
</reference>
<evidence type="ECO:0000313" key="6">
    <source>
        <dbReference type="EMBL" id="RWS31402.1"/>
    </source>
</evidence>
<dbReference type="GO" id="GO:0030659">
    <property type="term" value="C:cytoplasmic vesicle membrane"/>
    <property type="evidence" value="ECO:0007669"/>
    <property type="project" value="UniProtKB-SubCell"/>
</dbReference>